<dbReference type="SUPFAM" id="SSF88723">
    <property type="entry name" value="PIN domain-like"/>
    <property type="match status" value="1"/>
</dbReference>
<reference evidence="2" key="1">
    <citation type="journal article" date="2019" name="Int. J. Syst. Evol. Microbiol.">
        <title>The Global Catalogue of Microorganisms (GCM) 10K type strain sequencing project: providing services to taxonomists for standard genome sequencing and annotation.</title>
        <authorList>
            <consortium name="The Broad Institute Genomics Platform"/>
            <consortium name="The Broad Institute Genome Sequencing Center for Infectious Disease"/>
            <person name="Wu L."/>
            <person name="Ma J."/>
        </authorList>
    </citation>
    <scope>NUCLEOTIDE SEQUENCE [LARGE SCALE GENOMIC DNA]</scope>
    <source>
        <strain evidence="2">JCM 16908</strain>
    </source>
</reference>
<organism evidence="1 2">
    <name type="scientific">Sphaerisporangium flaviroseum</name>
    <dbReference type="NCBI Taxonomy" id="509199"/>
    <lineage>
        <taxon>Bacteria</taxon>
        <taxon>Bacillati</taxon>
        <taxon>Actinomycetota</taxon>
        <taxon>Actinomycetes</taxon>
        <taxon>Streptosporangiales</taxon>
        <taxon>Streptosporangiaceae</taxon>
        <taxon>Sphaerisporangium</taxon>
    </lineage>
</organism>
<keyword evidence="2" id="KW-1185">Reference proteome</keyword>
<proteinExistence type="predicted"/>
<evidence type="ECO:0000313" key="2">
    <source>
        <dbReference type="Proteomes" id="UP001500888"/>
    </source>
</evidence>
<sequence>MGVHRECDFLRDVAAGAYELVPMTNDDVERCVAVTEQYFDLSLSLTDVSVALLAARYRTTRVLTLDQRHFRPLKPLWGDAFTILPSVA</sequence>
<comment type="caution">
    <text evidence="1">The sequence shown here is derived from an EMBL/GenBank/DDBJ whole genome shotgun (WGS) entry which is preliminary data.</text>
</comment>
<dbReference type="Gene3D" id="3.40.50.1010">
    <property type="entry name" value="5'-nuclease"/>
    <property type="match status" value="1"/>
</dbReference>
<evidence type="ECO:0000313" key="1">
    <source>
        <dbReference type="EMBL" id="GAA3838750.1"/>
    </source>
</evidence>
<gene>
    <name evidence="1" type="ORF">GCM10022226_71240</name>
</gene>
<evidence type="ECO:0008006" key="3">
    <source>
        <dbReference type="Google" id="ProtNLM"/>
    </source>
</evidence>
<accession>A0ABP7JAP3</accession>
<protein>
    <recommendedName>
        <fullName evidence="3">PIN domain-containing protein</fullName>
    </recommendedName>
</protein>
<dbReference type="EMBL" id="BAAAZR010000043">
    <property type="protein sequence ID" value="GAA3838750.1"/>
    <property type="molecule type" value="Genomic_DNA"/>
</dbReference>
<dbReference type="InterPro" id="IPR029060">
    <property type="entry name" value="PIN-like_dom_sf"/>
</dbReference>
<name>A0ABP7JAP3_9ACTN</name>
<dbReference type="Proteomes" id="UP001500888">
    <property type="component" value="Unassembled WGS sequence"/>
</dbReference>